<organism evidence="1 2">
    <name type="scientific">Choiromyces venosus 120613-1</name>
    <dbReference type="NCBI Taxonomy" id="1336337"/>
    <lineage>
        <taxon>Eukaryota</taxon>
        <taxon>Fungi</taxon>
        <taxon>Dikarya</taxon>
        <taxon>Ascomycota</taxon>
        <taxon>Pezizomycotina</taxon>
        <taxon>Pezizomycetes</taxon>
        <taxon>Pezizales</taxon>
        <taxon>Tuberaceae</taxon>
        <taxon>Choiromyces</taxon>
    </lineage>
</organism>
<dbReference type="EMBL" id="ML120535">
    <property type="protein sequence ID" value="RPA90199.1"/>
    <property type="molecule type" value="Genomic_DNA"/>
</dbReference>
<feature type="non-terminal residue" evidence="1">
    <location>
        <position position="1"/>
    </location>
</feature>
<dbReference type="STRING" id="1336337.A0A3N4IW31"/>
<keyword evidence="2" id="KW-1185">Reference proteome</keyword>
<proteinExistence type="predicted"/>
<sequence>DEVRSGNAGQYAVFAPVTQDQLATIEQARDTHHKGLRFHYFNSEKILIVKIMLGPVEELASKPFGSRLDVKITGMGLLDGIGRMDATTYQRKGSQKEADCSWKPWLFSPLKTDWPTVVIECEVSQSLGRLKADAGWWLENSMGQVKMVLLVSFSETKREIHIEQWKM</sequence>
<dbReference type="Proteomes" id="UP000276215">
    <property type="component" value="Unassembled WGS sequence"/>
</dbReference>
<reference evidence="1 2" key="1">
    <citation type="journal article" date="2018" name="Nat. Ecol. Evol.">
        <title>Pezizomycetes genomes reveal the molecular basis of ectomycorrhizal truffle lifestyle.</title>
        <authorList>
            <person name="Murat C."/>
            <person name="Payen T."/>
            <person name="Noel B."/>
            <person name="Kuo A."/>
            <person name="Morin E."/>
            <person name="Chen J."/>
            <person name="Kohler A."/>
            <person name="Krizsan K."/>
            <person name="Balestrini R."/>
            <person name="Da Silva C."/>
            <person name="Montanini B."/>
            <person name="Hainaut M."/>
            <person name="Levati E."/>
            <person name="Barry K.W."/>
            <person name="Belfiori B."/>
            <person name="Cichocki N."/>
            <person name="Clum A."/>
            <person name="Dockter R.B."/>
            <person name="Fauchery L."/>
            <person name="Guy J."/>
            <person name="Iotti M."/>
            <person name="Le Tacon F."/>
            <person name="Lindquist E.A."/>
            <person name="Lipzen A."/>
            <person name="Malagnac F."/>
            <person name="Mello A."/>
            <person name="Molinier V."/>
            <person name="Miyauchi S."/>
            <person name="Poulain J."/>
            <person name="Riccioni C."/>
            <person name="Rubini A."/>
            <person name="Sitrit Y."/>
            <person name="Splivallo R."/>
            <person name="Traeger S."/>
            <person name="Wang M."/>
            <person name="Zifcakova L."/>
            <person name="Wipf D."/>
            <person name="Zambonelli A."/>
            <person name="Paolocci F."/>
            <person name="Nowrousian M."/>
            <person name="Ottonello S."/>
            <person name="Baldrian P."/>
            <person name="Spatafora J.W."/>
            <person name="Henrissat B."/>
            <person name="Nagy L.G."/>
            <person name="Aury J.M."/>
            <person name="Wincker P."/>
            <person name="Grigoriev I.V."/>
            <person name="Bonfante P."/>
            <person name="Martin F.M."/>
        </authorList>
    </citation>
    <scope>NUCLEOTIDE SEQUENCE [LARGE SCALE GENOMIC DNA]</scope>
    <source>
        <strain evidence="1 2">120613-1</strain>
    </source>
</reference>
<evidence type="ECO:0000313" key="2">
    <source>
        <dbReference type="Proteomes" id="UP000276215"/>
    </source>
</evidence>
<protein>
    <submittedName>
        <fullName evidence="1">Uncharacterized protein</fullName>
    </submittedName>
</protein>
<dbReference type="OrthoDB" id="76567at2759"/>
<name>A0A3N4IW31_9PEZI</name>
<accession>A0A3N4IW31</accession>
<dbReference type="AlphaFoldDB" id="A0A3N4IW31"/>
<gene>
    <name evidence="1" type="ORF">L873DRAFT_1591946</name>
</gene>
<evidence type="ECO:0000313" key="1">
    <source>
        <dbReference type="EMBL" id="RPA90199.1"/>
    </source>
</evidence>
<feature type="non-terminal residue" evidence="1">
    <location>
        <position position="167"/>
    </location>
</feature>